<organism evidence="16 17">
    <name type="scientific">Lentinus tigrinus ALCF2SS1-6</name>
    <dbReference type="NCBI Taxonomy" id="1328759"/>
    <lineage>
        <taxon>Eukaryota</taxon>
        <taxon>Fungi</taxon>
        <taxon>Dikarya</taxon>
        <taxon>Basidiomycota</taxon>
        <taxon>Agaricomycotina</taxon>
        <taxon>Agaricomycetes</taxon>
        <taxon>Polyporales</taxon>
        <taxon>Polyporaceae</taxon>
        <taxon>Lentinus</taxon>
    </lineage>
</organism>
<dbReference type="SUPFAM" id="SSF53448">
    <property type="entry name" value="Nucleotide-diphospho-sugar transferases"/>
    <property type="match status" value="1"/>
</dbReference>
<evidence type="ECO:0000313" key="16">
    <source>
        <dbReference type="EMBL" id="RPD57027.1"/>
    </source>
</evidence>
<evidence type="ECO:0000256" key="5">
    <source>
        <dbReference type="ARBA" id="ARBA00012699"/>
    </source>
</evidence>
<evidence type="ECO:0000256" key="15">
    <source>
        <dbReference type="SAM" id="Phobius"/>
    </source>
</evidence>
<evidence type="ECO:0000256" key="13">
    <source>
        <dbReference type="ARBA" id="ARBA00031543"/>
    </source>
</evidence>
<reference evidence="16" key="1">
    <citation type="journal article" date="2018" name="Genome Biol. Evol.">
        <title>Genomics and development of Lentinus tigrinus, a white-rot wood-decaying mushroom with dimorphic fruiting bodies.</title>
        <authorList>
            <person name="Wu B."/>
            <person name="Xu Z."/>
            <person name="Knudson A."/>
            <person name="Carlson A."/>
            <person name="Chen N."/>
            <person name="Kovaka S."/>
            <person name="LaButti K."/>
            <person name="Lipzen A."/>
            <person name="Pennachio C."/>
            <person name="Riley R."/>
            <person name="Schakwitz W."/>
            <person name="Umezawa K."/>
            <person name="Ohm R.A."/>
            <person name="Grigoriev I.V."/>
            <person name="Nagy L.G."/>
            <person name="Gibbons J."/>
            <person name="Hibbett D."/>
        </authorList>
    </citation>
    <scope>NUCLEOTIDE SEQUENCE [LARGE SCALE GENOMIC DNA]</scope>
    <source>
        <strain evidence="16">ALCF2SS1-6</strain>
    </source>
</reference>
<feature type="transmembrane region" description="Helical" evidence="15">
    <location>
        <begin position="389"/>
        <end position="415"/>
    </location>
</feature>
<proteinExistence type="inferred from homology"/>
<evidence type="ECO:0000256" key="1">
    <source>
        <dbReference type="ARBA" id="ARBA00004141"/>
    </source>
</evidence>
<evidence type="ECO:0000256" key="10">
    <source>
        <dbReference type="ARBA" id="ARBA00022989"/>
    </source>
</evidence>
<evidence type="ECO:0000256" key="9">
    <source>
        <dbReference type="ARBA" id="ARBA00022692"/>
    </source>
</evidence>
<dbReference type="InterPro" id="IPR029044">
    <property type="entry name" value="Nucleotide-diphossugar_trans"/>
</dbReference>
<evidence type="ECO:0000256" key="12">
    <source>
        <dbReference type="ARBA" id="ARBA00031017"/>
    </source>
</evidence>
<comment type="pathway">
    <text evidence="3">Sphingolipid metabolism.</text>
</comment>
<feature type="transmembrane region" description="Helical" evidence="15">
    <location>
        <begin position="20"/>
        <end position="37"/>
    </location>
</feature>
<dbReference type="GO" id="GO:0008120">
    <property type="term" value="F:ceramide glucosyltransferase activity"/>
    <property type="evidence" value="ECO:0007669"/>
    <property type="project" value="UniProtKB-EC"/>
</dbReference>
<dbReference type="OrthoDB" id="1483400at2759"/>
<dbReference type="EMBL" id="ML122283">
    <property type="protein sequence ID" value="RPD57027.1"/>
    <property type="molecule type" value="Genomic_DNA"/>
</dbReference>
<dbReference type="Proteomes" id="UP000313359">
    <property type="component" value="Unassembled WGS sequence"/>
</dbReference>
<protein>
    <recommendedName>
        <fullName evidence="6">Ceramide glucosyltransferase</fullName>
        <ecNumber evidence="5">2.4.1.80</ecNumber>
    </recommendedName>
    <alternativeName>
        <fullName evidence="13">Glucosylceramide synthase</fullName>
    </alternativeName>
    <alternativeName>
        <fullName evidence="14">UDP-glucose ceramide glucosyltransferase</fullName>
    </alternativeName>
    <alternativeName>
        <fullName evidence="12">UDP-glucose:N-acylsphingosine D-glucosyltransferase</fullName>
    </alternativeName>
</protein>
<evidence type="ECO:0000256" key="7">
    <source>
        <dbReference type="ARBA" id="ARBA00022676"/>
    </source>
</evidence>
<dbReference type="PANTHER" id="PTHR12726">
    <property type="entry name" value="CERAMIDE GLUCOSYLTRANSFERASE"/>
    <property type="match status" value="1"/>
</dbReference>
<evidence type="ECO:0000256" key="14">
    <source>
        <dbReference type="ARBA" id="ARBA00032575"/>
    </source>
</evidence>
<feature type="transmembrane region" description="Helical" evidence="15">
    <location>
        <begin position="352"/>
        <end position="368"/>
    </location>
</feature>
<dbReference type="AlphaFoldDB" id="A0A5C2S0W0"/>
<keyword evidence="10 15" id="KW-1133">Transmembrane helix</keyword>
<dbReference type="STRING" id="1328759.A0A5C2S0W0"/>
<keyword evidence="7" id="KW-0328">Glycosyltransferase</keyword>
<evidence type="ECO:0000256" key="3">
    <source>
        <dbReference type="ARBA" id="ARBA00004991"/>
    </source>
</evidence>
<evidence type="ECO:0000256" key="2">
    <source>
        <dbReference type="ARBA" id="ARBA00004760"/>
    </source>
</evidence>
<dbReference type="Gene3D" id="3.90.550.10">
    <property type="entry name" value="Spore Coat Polysaccharide Biosynthesis Protein SpsA, Chain A"/>
    <property type="match status" value="1"/>
</dbReference>
<comment type="similarity">
    <text evidence="4">Belongs to the glycosyltransferase 2 family.</text>
</comment>
<accession>A0A5C2S0W0</accession>
<evidence type="ECO:0000256" key="8">
    <source>
        <dbReference type="ARBA" id="ARBA00022679"/>
    </source>
</evidence>
<sequence length="460" mass="51593">MASESESRHVLKLALASASVVWYISLWTIGMIGCVAARKRYRLRPRSPLASAPASSVPGVSIIRPLKGLDTNLYENLESTFMQEYANFELWFCVDDEDDQALPIVRDLMAKYPNVNARIAIRNSLTVGVNPKVNNLMTAYRQAAHDILWVLDSNVMVDVGTLARSVDILSPPSTAHPPKHRIGVVHHVPFAYVSKPSLGSYVEQAFLNTNHAKMYIAINTVAVESCVVGKSCLYRKSDLERVDGSFRPIANAENGGQQPGERGLEAFGRFLAEDNMIAGALWHELGLRHDLSCDVAHNAIGDMTLMDYIARRIRWIRVRKRMVFAATMVEPFTESILAGCLASLGLNYLLGIPPWLFLLLHFLVWLYVDFDVYASLAGYPMPTAIRLQFIFAWIVRELLALPIWFVAIVGNVVVWRGTRYEVLQNGEVRKASQDGGGLLGWLRRRGRKSADYYEPLEVRE</sequence>
<dbReference type="GO" id="GO:0006679">
    <property type="term" value="P:glucosylceramide biosynthetic process"/>
    <property type="evidence" value="ECO:0007669"/>
    <property type="project" value="TreeGrafter"/>
</dbReference>
<dbReference type="CDD" id="cd02520">
    <property type="entry name" value="Glucosylceramide_synthase"/>
    <property type="match status" value="1"/>
</dbReference>
<keyword evidence="8 16" id="KW-0808">Transferase</keyword>
<dbReference type="GO" id="GO:0016020">
    <property type="term" value="C:membrane"/>
    <property type="evidence" value="ECO:0007669"/>
    <property type="project" value="UniProtKB-SubCell"/>
</dbReference>
<gene>
    <name evidence="16" type="ORF">L227DRAFT_655707</name>
</gene>
<evidence type="ECO:0000313" key="17">
    <source>
        <dbReference type="Proteomes" id="UP000313359"/>
    </source>
</evidence>
<dbReference type="PANTHER" id="PTHR12726:SF0">
    <property type="entry name" value="CERAMIDE GLUCOSYLTRANSFERASE"/>
    <property type="match status" value="1"/>
</dbReference>
<dbReference type="InterPro" id="IPR025993">
    <property type="entry name" value="Ceramide_glucosylTrfase"/>
</dbReference>
<dbReference type="EC" id="2.4.1.80" evidence="5"/>
<evidence type="ECO:0000256" key="6">
    <source>
        <dbReference type="ARBA" id="ARBA00019988"/>
    </source>
</evidence>
<keyword evidence="17" id="KW-1185">Reference proteome</keyword>
<comment type="pathway">
    <text evidence="2">Lipid metabolism; sphingolipid metabolism.</text>
</comment>
<evidence type="ECO:0000256" key="4">
    <source>
        <dbReference type="ARBA" id="ARBA00006739"/>
    </source>
</evidence>
<comment type="subcellular location">
    <subcellularLocation>
        <location evidence="1">Membrane</location>
        <topology evidence="1">Multi-pass membrane protein</topology>
    </subcellularLocation>
</comment>
<evidence type="ECO:0000256" key="11">
    <source>
        <dbReference type="ARBA" id="ARBA00023136"/>
    </source>
</evidence>
<dbReference type="UniPathway" id="UPA00222"/>
<keyword evidence="11 15" id="KW-0472">Membrane</keyword>
<name>A0A5C2S0W0_9APHY</name>
<dbReference type="Pfam" id="PF13506">
    <property type="entry name" value="Glyco_transf_21"/>
    <property type="match status" value="1"/>
</dbReference>
<keyword evidence="9 15" id="KW-0812">Transmembrane</keyword>